<comment type="caution">
    <text evidence="1">The sequence shown here is derived from an EMBL/GenBank/DDBJ whole genome shotgun (WGS) entry which is preliminary data.</text>
</comment>
<evidence type="ECO:0000313" key="2">
    <source>
        <dbReference type="Proteomes" id="UP000805704"/>
    </source>
</evidence>
<reference evidence="1" key="1">
    <citation type="submission" date="2020-04" db="EMBL/GenBank/DDBJ databases">
        <title>A chromosome-scale assembly and high-density genetic map of the yellow drum (Nibea albiflora) genome.</title>
        <authorList>
            <person name="Xu D."/>
            <person name="Zhang W."/>
            <person name="Chen R."/>
            <person name="Tan P."/>
            <person name="Wang L."/>
            <person name="Song H."/>
            <person name="Tian L."/>
            <person name="Zhu Q."/>
            <person name="Wang B."/>
        </authorList>
    </citation>
    <scope>NUCLEOTIDE SEQUENCE</scope>
    <source>
        <strain evidence="1">ZJHYS-2018</strain>
    </source>
</reference>
<evidence type="ECO:0000313" key="1">
    <source>
        <dbReference type="EMBL" id="KAG8013389.1"/>
    </source>
</evidence>
<dbReference type="Proteomes" id="UP000805704">
    <property type="component" value="Chromosome 11"/>
</dbReference>
<name>A0ACB7FGV6_NIBAL</name>
<accession>A0ACB7FGV6</accession>
<keyword evidence="2" id="KW-1185">Reference proteome</keyword>
<organism evidence="1 2">
    <name type="scientific">Nibea albiflora</name>
    <name type="common">Yellow drum</name>
    <name type="synonym">Corvina albiflora</name>
    <dbReference type="NCBI Taxonomy" id="240163"/>
    <lineage>
        <taxon>Eukaryota</taxon>
        <taxon>Metazoa</taxon>
        <taxon>Chordata</taxon>
        <taxon>Craniata</taxon>
        <taxon>Vertebrata</taxon>
        <taxon>Euteleostomi</taxon>
        <taxon>Actinopterygii</taxon>
        <taxon>Neopterygii</taxon>
        <taxon>Teleostei</taxon>
        <taxon>Neoteleostei</taxon>
        <taxon>Acanthomorphata</taxon>
        <taxon>Eupercaria</taxon>
        <taxon>Sciaenidae</taxon>
        <taxon>Nibea</taxon>
    </lineage>
</organism>
<dbReference type="EMBL" id="CM024799">
    <property type="protein sequence ID" value="KAG8013389.1"/>
    <property type="molecule type" value="Genomic_DNA"/>
</dbReference>
<sequence>MLKEFLWMRNQQHSGLCKPFLFFYLWFLIVQSGPAASSLVYEEDSSALLDVHVLRLGNTSTSCDDRCQQIQVSLPETKQ</sequence>
<protein>
    <submittedName>
        <fullName evidence="1">Uncharacterized protein</fullName>
    </submittedName>
</protein>
<gene>
    <name evidence="1" type="ORF">GBF38_021728</name>
</gene>
<proteinExistence type="predicted"/>